<evidence type="ECO:0000313" key="2">
    <source>
        <dbReference type="Proteomes" id="UP000317178"/>
    </source>
</evidence>
<protein>
    <submittedName>
        <fullName evidence="1">Uncharacterized protein</fullName>
    </submittedName>
</protein>
<dbReference type="KEGG" id="plon:Pla110_44130"/>
<proteinExistence type="predicted"/>
<name>A0A518CTV0_9PLAN</name>
<sequence length="98" mass="11382">MDWQPYSLVTDRAYIAKADGIVFLMVRTEVGYNCRDTVYITVIPTDGVERTNYQRSTVRADFAKAREYCSRYSEVWNAIQEQKRKFPTLGPMVFPTGK</sequence>
<evidence type="ECO:0000313" key="1">
    <source>
        <dbReference type="EMBL" id="QDU82652.1"/>
    </source>
</evidence>
<organism evidence="1 2">
    <name type="scientific">Polystyrenella longa</name>
    <dbReference type="NCBI Taxonomy" id="2528007"/>
    <lineage>
        <taxon>Bacteria</taxon>
        <taxon>Pseudomonadati</taxon>
        <taxon>Planctomycetota</taxon>
        <taxon>Planctomycetia</taxon>
        <taxon>Planctomycetales</taxon>
        <taxon>Planctomycetaceae</taxon>
        <taxon>Polystyrenella</taxon>
    </lineage>
</organism>
<dbReference type="Proteomes" id="UP000317178">
    <property type="component" value="Chromosome"/>
</dbReference>
<accession>A0A518CTV0</accession>
<keyword evidence="2" id="KW-1185">Reference proteome</keyword>
<dbReference type="AlphaFoldDB" id="A0A518CTV0"/>
<dbReference type="EMBL" id="CP036281">
    <property type="protein sequence ID" value="QDU82652.1"/>
    <property type="molecule type" value="Genomic_DNA"/>
</dbReference>
<reference evidence="1 2" key="1">
    <citation type="submission" date="2019-02" db="EMBL/GenBank/DDBJ databases">
        <title>Deep-cultivation of Planctomycetes and their phenomic and genomic characterization uncovers novel biology.</title>
        <authorList>
            <person name="Wiegand S."/>
            <person name="Jogler M."/>
            <person name="Boedeker C."/>
            <person name="Pinto D."/>
            <person name="Vollmers J."/>
            <person name="Rivas-Marin E."/>
            <person name="Kohn T."/>
            <person name="Peeters S.H."/>
            <person name="Heuer A."/>
            <person name="Rast P."/>
            <person name="Oberbeckmann S."/>
            <person name="Bunk B."/>
            <person name="Jeske O."/>
            <person name="Meyerdierks A."/>
            <person name="Storesund J.E."/>
            <person name="Kallscheuer N."/>
            <person name="Luecker S."/>
            <person name="Lage O.M."/>
            <person name="Pohl T."/>
            <person name="Merkel B.J."/>
            <person name="Hornburger P."/>
            <person name="Mueller R.-W."/>
            <person name="Bruemmer F."/>
            <person name="Labrenz M."/>
            <person name="Spormann A.M."/>
            <person name="Op den Camp H."/>
            <person name="Overmann J."/>
            <person name="Amann R."/>
            <person name="Jetten M.S.M."/>
            <person name="Mascher T."/>
            <person name="Medema M.H."/>
            <person name="Devos D.P."/>
            <person name="Kaster A.-K."/>
            <person name="Ovreas L."/>
            <person name="Rohde M."/>
            <person name="Galperin M.Y."/>
            <person name="Jogler C."/>
        </authorList>
    </citation>
    <scope>NUCLEOTIDE SEQUENCE [LARGE SCALE GENOMIC DNA]</scope>
    <source>
        <strain evidence="1 2">Pla110</strain>
    </source>
</reference>
<gene>
    <name evidence="1" type="ORF">Pla110_44130</name>
</gene>